<dbReference type="AlphaFoldDB" id="A0A0N4XDP0"/>
<dbReference type="EMBL" id="UYSL01000321">
    <property type="protein sequence ID" value="VDL63471.1"/>
    <property type="molecule type" value="Genomic_DNA"/>
</dbReference>
<proteinExistence type="predicted"/>
<reference evidence="1 2" key="2">
    <citation type="submission" date="2018-11" db="EMBL/GenBank/DDBJ databases">
        <authorList>
            <consortium name="Pathogen Informatics"/>
        </authorList>
    </citation>
    <scope>NUCLEOTIDE SEQUENCE [LARGE SCALE GENOMIC DNA]</scope>
</reference>
<sequence length="108" mass="12653">MEYEYVARPCGLINSLYPCLYYVQTQAYDYPAKLRISMLCNIRCRQRKLDYKGRSRARLVEKRRPIEADGLAGREAAEDSHLGQLAQCSYEQEAECHMARKWGERSKQ</sequence>
<dbReference type="Proteomes" id="UP000271162">
    <property type="component" value="Unassembled WGS sequence"/>
</dbReference>
<evidence type="ECO:0000313" key="1">
    <source>
        <dbReference type="EMBL" id="VDL63471.1"/>
    </source>
</evidence>
<dbReference type="WBParaSite" id="NBR_0000064201-mRNA-1">
    <property type="protein sequence ID" value="NBR_0000064201-mRNA-1"/>
    <property type="gene ID" value="NBR_0000064201"/>
</dbReference>
<evidence type="ECO:0000313" key="3">
    <source>
        <dbReference type="WBParaSite" id="NBR_0000064201-mRNA-1"/>
    </source>
</evidence>
<gene>
    <name evidence="1" type="ORF">NBR_LOCUS643</name>
</gene>
<evidence type="ECO:0000313" key="2">
    <source>
        <dbReference type="Proteomes" id="UP000271162"/>
    </source>
</evidence>
<name>A0A0N4XDP0_NIPBR</name>
<reference evidence="3" key="1">
    <citation type="submission" date="2017-02" db="UniProtKB">
        <authorList>
            <consortium name="WormBaseParasite"/>
        </authorList>
    </citation>
    <scope>IDENTIFICATION</scope>
</reference>
<keyword evidence="2" id="KW-1185">Reference proteome</keyword>
<accession>A0A0N4XDP0</accession>
<protein>
    <submittedName>
        <fullName evidence="1 3">Uncharacterized protein</fullName>
    </submittedName>
</protein>
<organism evidence="3">
    <name type="scientific">Nippostrongylus brasiliensis</name>
    <name type="common">Rat hookworm</name>
    <dbReference type="NCBI Taxonomy" id="27835"/>
    <lineage>
        <taxon>Eukaryota</taxon>
        <taxon>Metazoa</taxon>
        <taxon>Ecdysozoa</taxon>
        <taxon>Nematoda</taxon>
        <taxon>Chromadorea</taxon>
        <taxon>Rhabditida</taxon>
        <taxon>Rhabditina</taxon>
        <taxon>Rhabditomorpha</taxon>
        <taxon>Strongyloidea</taxon>
        <taxon>Heligmosomidae</taxon>
        <taxon>Nippostrongylus</taxon>
    </lineage>
</organism>